<feature type="signal peptide" evidence="2">
    <location>
        <begin position="1"/>
        <end position="20"/>
    </location>
</feature>
<dbReference type="STRING" id="1166337.SAMN05192580_1300"/>
<evidence type="ECO:0008006" key="5">
    <source>
        <dbReference type="Google" id="ProtNLM"/>
    </source>
</evidence>
<dbReference type="AlphaFoldDB" id="A0A1I6K3Z8"/>
<keyword evidence="1" id="KW-0175">Coiled coil</keyword>
<dbReference type="InterPro" id="IPR011990">
    <property type="entry name" value="TPR-like_helical_dom_sf"/>
</dbReference>
<dbReference type="SUPFAM" id="SSF48452">
    <property type="entry name" value="TPR-like"/>
    <property type="match status" value="1"/>
</dbReference>
<reference evidence="3 4" key="1">
    <citation type="submission" date="2016-10" db="EMBL/GenBank/DDBJ databases">
        <authorList>
            <person name="de Groot N.N."/>
        </authorList>
    </citation>
    <scope>NUCLEOTIDE SEQUENCE [LARGE SCALE GENOMIC DNA]</scope>
    <source>
        <strain evidence="3 4">S5-249</strain>
    </source>
</reference>
<evidence type="ECO:0000313" key="4">
    <source>
        <dbReference type="Proteomes" id="UP000198824"/>
    </source>
</evidence>
<dbReference type="Proteomes" id="UP000198824">
    <property type="component" value="Unassembled WGS sequence"/>
</dbReference>
<dbReference type="EMBL" id="FOZG01000001">
    <property type="protein sequence ID" value="SFR85906.1"/>
    <property type="molecule type" value="Genomic_DNA"/>
</dbReference>
<organism evidence="3 4">
    <name type="scientific">Sphingomonas jatrophae</name>
    <dbReference type="NCBI Taxonomy" id="1166337"/>
    <lineage>
        <taxon>Bacteria</taxon>
        <taxon>Pseudomonadati</taxon>
        <taxon>Pseudomonadota</taxon>
        <taxon>Alphaproteobacteria</taxon>
        <taxon>Sphingomonadales</taxon>
        <taxon>Sphingomonadaceae</taxon>
        <taxon>Sphingomonas</taxon>
    </lineage>
</organism>
<evidence type="ECO:0000313" key="3">
    <source>
        <dbReference type="EMBL" id="SFR85906.1"/>
    </source>
</evidence>
<evidence type="ECO:0000256" key="1">
    <source>
        <dbReference type="SAM" id="Coils"/>
    </source>
</evidence>
<feature type="coiled-coil region" evidence="1">
    <location>
        <begin position="36"/>
        <end position="63"/>
    </location>
</feature>
<dbReference type="Gene3D" id="1.25.40.10">
    <property type="entry name" value="Tetratricopeptide repeat domain"/>
    <property type="match status" value="1"/>
</dbReference>
<dbReference type="OrthoDB" id="5523615at2"/>
<proteinExistence type="predicted"/>
<gene>
    <name evidence="3" type="ORF">SAMN05192580_1300</name>
</gene>
<name>A0A1I6K3Z8_9SPHN</name>
<keyword evidence="4" id="KW-1185">Reference proteome</keyword>
<dbReference type="RefSeq" id="WP_093312468.1">
    <property type="nucleotide sequence ID" value="NZ_FOZG01000001.1"/>
</dbReference>
<feature type="chain" id="PRO_5011705491" description="DUF1570 domain-containing protein" evidence="2">
    <location>
        <begin position="21"/>
        <end position="506"/>
    </location>
</feature>
<accession>A0A1I6K3Z8</accession>
<sequence length="506" mass="54786">MIWLRRALAALALVAAPATAAEPWREASSAHFVIYSQESEADLRQYAERLERFDKALRLLQKMADEPVGPANRLTVFVAANSAAVQRLLGAPDSNVAGFYRGRAGASIAVTSREKTGSDRALSPQIVLLHEYAHYFMLRNFPAAYPAWFREGFAEFYSTARFQPDGSLIVGAPANHRVYELAAARDTLSLDRLLGDQGGKQAASMPEVYGYGWLLTHYLNFSDKRKGLAELRAYLEAINRGTPALAAAKTAFGDLDQLKREVQAYLGKRTMLVATIGADRLPVGPVAVRTLRPGEQAMLPVAIRSRLGVDEKKAKAVAVDARKVAGKFPDDAYVQTALAEAEFDTGAFDNADAAANRVLAVDPKAGRALLYKARVLLARAEAAKGDDKTALVKSARSYVMRANRLDPDDPEPLILFYTSYRTAEAKPTQNAVDGLLVAHRLGAEDESLRLLLAHQLAEEKRAAEVRILLAPVAYDPHGGKSAVAAQQLLATLPPIAAESPAPVSAM</sequence>
<keyword evidence="2" id="KW-0732">Signal</keyword>
<protein>
    <recommendedName>
        <fullName evidence="5">DUF1570 domain-containing protein</fullName>
    </recommendedName>
</protein>
<evidence type="ECO:0000256" key="2">
    <source>
        <dbReference type="SAM" id="SignalP"/>
    </source>
</evidence>